<proteinExistence type="predicted"/>
<sequence length="916" mass="95984">MPPYDARGEENQGKRHRAVLIGVESYTGSRNDLPAVAANLRLMAEALTAEGTGVLDPDDLVVVPRTGGPAAVDPLVAHAALRAARDEATGLLIVYFAGHAIVRPDGGDLNLMFTESRVTRDRRHPFVDTLSWSDSVMPVLRKARADWVVVILDCCFAGNALASFSPAVDQNFALLTAAEAGVEIPPGDPVAGTEFTSALHRLLTRRTEGAGPATFTRLVTGVREAMEHLRAVDGHPWVPDELRHGDDVVLARAKGPALPPPVPGPPSVPPVPPPPEAPWWRPVADRLRSRVPVLSRRVSRTTVFVAAGAVLLAGAGVWFLTGGPSGAAGPCAPPLELRVLTDPDLLPTVQKAADVYMARGQRHCRDVNLTVYAAQATDAVAAFRSSSLWQRPPAECPDSGDCPRPQRDVGAQPDIWIPAALSAWRRALDDGPGGGTAPASVSAPGTTSGGASGATGAPEPAGESAVRLEPLGAVAYTPMVLAVPESMPVAPAVQTGHPLGAIVSALKAAREEPVAILRPDPEGTDGALLSTEALYATDAAAMAGLEQTMAQALRPMPSTAGELMCALADGTRNGLEDRAAVLVPEQTMARFNLPAGDPGRPSCATVTLERRVAQYPSDVPVLDLPFVQVTWRGAERDADDRAGAVRDFHRWLSEDPDAQRQFTDDGFRGAGPDERPAPPRKDSPLRAGANERAVREQIPARSGETVTAASLTDTLRRYREALGPGRVLYLLDNSTSMTDGRVWEGQGRAKDVVARSMSSLGPKDTYGVRLLAVKKGERATDAVPFGAYAAPDGARRAVAGAPLADLDARVADGIRDGLATLREGPSDDRPRLLVLVTDDEDSAGIGKKARDALVADAAAAPLVRIVTVSLRNGGCAPGGLDDRLGEATGGRCLDLSDDITTELAAEVAKAGTGDAQ</sequence>
<dbReference type="PROSITE" id="PS50234">
    <property type="entry name" value="VWFA"/>
    <property type="match status" value="1"/>
</dbReference>
<comment type="caution">
    <text evidence="3">The sequence shown here is derived from an EMBL/GenBank/DDBJ whole genome shotgun (WGS) entry which is preliminary data.</text>
</comment>
<dbReference type="Pfam" id="PF00092">
    <property type="entry name" value="VWA"/>
    <property type="match status" value="1"/>
</dbReference>
<feature type="region of interest" description="Disordered" evidence="1">
    <location>
        <begin position="427"/>
        <end position="463"/>
    </location>
</feature>
<feature type="region of interest" description="Disordered" evidence="1">
    <location>
        <begin position="655"/>
        <end position="694"/>
    </location>
</feature>
<dbReference type="RefSeq" id="WP_228867495.1">
    <property type="nucleotide sequence ID" value="NZ_JAHUVW010000001.1"/>
</dbReference>
<dbReference type="CDD" id="cd00198">
    <property type="entry name" value="vWFA"/>
    <property type="match status" value="1"/>
</dbReference>
<feature type="region of interest" description="Disordered" evidence="1">
    <location>
        <begin position="390"/>
        <end position="410"/>
    </location>
</feature>
<reference evidence="3 4" key="1">
    <citation type="submission" date="2021-07" db="EMBL/GenBank/DDBJ databases">
        <title>Sequencing Streptomyces halstedii LGO-A4 genome an citrus endophytic actinomycete.</title>
        <authorList>
            <person name="Samborskyy M."/>
            <person name="Scott N."/>
            <person name="Deglau R."/>
            <person name="Dickens S."/>
            <person name="Oliveira L.G."/>
        </authorList>
    </citation>
    <scope>NUCLEOTIDE SEQUENCE [LARGE SCALE GENOMIC DNA]</scope>
    <source>
        <strain evidence="3 4">LGO-A4</strain>
    </source>
</reference>
<evidence type="ECO:0000313" key="4">
    <source>
        <dbReference type="Proteomes" id="UP000735541"/>
    </source>
</evidence>
<keyword evidence="4" id="KW-1185">Reference proteome</keyword>
<dbReference type="Gene3D" id="3.40.50.1460">
    <property type="match status" value="1"/>
</dbReference>
<accession>A0ABS6TL38</accession>
<evidence type="ECO:0000313" key="3">
    <source>
        <dbReference type="EMBL" id="MBV7668935.1"/>
    </source>
</evidence>
<feature type="compositionally biased region" description="Low complexity" evidence="1">
    <location>
        <begin position="454"/>
        <end position="463"/>
    </location>
</feature>
<dbReference type="Gene3D" id="3.40.50.410">
    <property type="entry name" value="von Willebrand factor, type A domain"/>
    <property type="match status" value="1"/>
</dbReference>
<dbReference type="InterPro" id="IPR002035">
    <property type="entry name" value="VWF_A"/>
</dbReference>
<dbReference type="SUPFAM" id="SSF53300">
    <property type="entry name" value="vWA-like"/>
    <property type="match status" value="1"/>
</dbReference>
<evidence type="ECO:0000259" key="2">
    <source>
        <dbReference type="PROSITE" id="PS50234"/>
    </source>
</evidence>
<protein>
    <submittedName>
        <fullName evidence="3">Substrate-binding domain-containing protein</fullName>
    </submittedName>
</protein>
<feature type="compositionally biased region" description="Basic and acidic residues" evidence="1">
    <location>
        <begin position="662"/>
        <end position="684"/>
    </location>
</feature>
<dbReference type="SMART" id="SM00327">
    <property type="entry name" value="VWA"/>
    <property type="match status" value="1"/>
</dbReference>
<dbReference type="EMBL" id="JAHUVW010000001">
    <property type="protein sequence ID" value="MBV7668935.1"/>
    <property type="molecule type" value="Genomic_DNA"/>
</dbReference>
<gene>
    <name evidence="3" type="ORF">STHAL_05425</name>
</gene>
<dbReference type="InterPro" id="IPR011600">
    <property type="entry name" value="Pept_C14_caspase"/>
</dbReference>
<name>A0ABS6TL38_STRHA</name>
<feature type="domain" description="VWFA" evidence="2">
    <location>
        <begin position="726"/>
        <end position="870"/>
    </location>
</feature>
<dbReference type="InterPro" id="IPR036465">
    <property type="entry name" value="vWFA_dom_sf"/>
</dbReference>
<dbReference type="Pfam" id="PF00656">
    <property type="entry name" value="Peptidase_C14"/>
    <property type="match status" value="1"/>
</dbReference>
<dbReference type="Proteomes" id="UP000735541">
    <property type="component" value="Unassembled WGS sequence"/>
</dbReference>
<evidence type="ECO:0000256" key="1">
    <source>
        <dbReference type="SAM" id="MobiDB-lite"/>
    </source>
</evidence>
<organism evidence="3 4">
    <name type="scientific">Streptomyces halstedii</name>
    <dbReference type="NCBI Taxonomy" id="1944"/>
    <lineage>
        <taxon>Bacteria</taxon>
        <taxon>Bacillati</taxon>
        <taxon>Actinomycetota</taxon>
        <taxon>Actinomycetes</taxon>
        <taxon>Kitasatosporales</taxon>
        <taxon>Streptomycetaceae</taxon>
        <taxon>Streptomyces</taxon>
    </lineage>
</organism>